<feature type="domain" description="Lipocalin-like" evidence="1">
    <location>
        <begin position="16"/>
        <end position="171"/>
    </location>
</feature>
<keyword evidence="3" id="KW-1185">Reference proteome</keyword>
<name>A0A9Q8PMJ6_PASFU</name>
<evidence type="ECO:0000313" key="2">
    <source>
        <dbReference type="EMBL" id="UJO25218.1"/>
    </source>
</evidence>
<accession>A0A9Q8PMJ6</accession>
<dbReference type="RefSeq" id="XP_047769584.1">
    <property type="nucleotide sequence ID" value="XM_047913403.1"/>
</dbReference>
<dbReference type="KEGG" id="ffu:CLAFUR5_14255"/>
<dbReference type="EMBL" id="CP090175">
    <property type="protein sequence ID" value="UJO25218.1"/>
    <property type="molecule type" value="Genomic_DNA"/>
</dbReference>
<protein>
    <recommendedName>
        <fullName evidence="1">Lipocalin-like domain-containing protein</fullName>
    </recommendedName>
</protein>
<evidence type="ECO:0000259" key="1">
    <source>
        <dbReference type="Pfam" id="PF13924"/>
    </source>
</evidence>
<reference evidence="2" key="2">
    <citation type="journal article" date="2022" name="Microb. Genom.">
        <title>A chromosome-scale genome assembly of the tomato pathogen Cladosporium fulvum reveals a compartmentalized genome architecture and the presence of a dispensable chromosome.</title>
        <authorList>
            <person name="Zaccaron A.Z."/>
            <person name="Chen L.H."/>
            <person name="Samaras A."/>
            <person name="Stergiopoulos I."/>
        </authorList>
    </citation>
    <scope>NUCLEOTIDE SEQUENCE</scope>
    <source>
        <strain evidence="2">Race5_Kim</strain>
    </source>
</reference>
<dbReference type="Proteomes" id="UP000756132">
    <property type="component" value="Chromosome 13"/>
</dbReference>
<reference evidence="2" key="1">
    <citation type="submission" date="2021-12" db="EMBL/GenBank/DDBJ databases">
        <authorList>
            <person name="Zaccaron A."/>
            <person name="Stergiopoulos I."/>
        </authorList>
    </citation>
    <scope>NUCLEOTIDE SEQUENCE</scope>
    <source>
        <strain evidence="2">Race5_Kim</strain>
    </source>
</reference>
<dbReference type="OrthoDB" id="3904217at2759"/>
<organism evidence="2 3">
    <name type="scientific">Passalora fulva</name>
    <name type="common">Tomato leaf mold</name>
    <name type="synonym">Cladosporium fulvum</name>
    <dbReference type="NCBI Taxonomy" id="5499"/>
    <lineage>
        <taxon>Eukaryota</taxon>
        <taxon>Fungi</taxon>
        <taxon>Dikarya</taxon>
        <taxon>Ascomycota</taxon>
        <taxon>Pezizomycotina</taxon>
        <taxon>Dothideomycetes</taxon>
        <taxon>Dothideomycetidae</taxon>
        <taxon>Mycosphaerellales</taxon>
        <taxon>Mycosphaerellaceae</taxon>
        <taxon>Fulvia</taxon>
    </lineage>
</organism>
<gene>
    <name evidence="2" type="ORF">CLAFUR5_14255</name>
</gene>
<evidence type="ECO:0000313" key="3">
    <source>
        <dbReference type="Proteomes" id="UP000756132"/>
    </source>
</evidence>
<dbReference type="InterPro" id="IPR024311">
    <property type="entry name" value="Lipocalin-like"/>
</dbReference>
<sequence>MATNNVWNEHRTRIAGGWKCVSYEMFDNSGPERTLIAKPHGENPLGRVSISRNGWLAAHLARPERMHKLRSGKPWQTAADKEVAYVARGLSMYCGHLKLCQAEEGGLYWPTLVEISTDPNRMGGIEERKVTLLEEDGKSYMVLEPKQDVLLDELTKLEDGTPTRAVLKWEKFE</sequence>
<dbReference type="Pfam" id="PF13924">
    <property type="entry name" value="Lipocalin_5"/>
    <property type="match status" value="1"/>
</dbReference>
<proteinExistence type="predicted"/>
<dbReference type="GeneID" id="71994133"/>
<dbReference type="AlphaFoldDB" id="A0A9Q8PMJ6"/>